<proteinExistence type="predicted"/>
<comment type="caution">
    <text evidence="1">The sequence shown here is derived from an EMBL/GenBank/DDBJ whole genome shotgun (WGS) entry which is preliminary data.</text>
</comment>
<organism evidence="1 2">
    <name type="scientific">Dictyobacter aurantiacus</name>
    <dbReference type="NCBI Taxonomy" id="1936993"/>
    <lineage>
        <taxon>Bacteria</taxon>
        <taxon>Bacillati</taxon>
        <taxon>Chloroflexota</taxon>
        <taxon>Ktedonobacteria</taxon>
        <taxon>Ktedonobacterales</taxon>
        <taxon>Dictyobacteraceae</taxon>
        <taxon>Dictyobacter</taxon>
    </lineage>
</organism>
<dbReference type="EMBL" id="BIFQ01000002">
    <property type="protein sequence ID" value="GCE08393.1"/>
    <property type="molecule type" value="Genomic_DNA"/>
</dbReference>
<dbReference type="AlphaFoldDB" id="A0A401ZNH1"/>
<accession>A0A401ZNH1</accession>
<reference evidence="2" key="1">
    <citation type="submission" date="2018-12" db="EMBL/GenBank/DDBJ databases">
        <title>Tengunoibacter tsumagoiensis gen. nov., sp. nov., Dictyobacter kobayashii sp. nov., D. alpinus sp. nov., and D. joshuensis sp. nov. and description of Dictyobacteraceae fam. nov. within the order Ktedonobacterales isolated from Tengu-no-mugimeshi.</title>
        <authorList>
            <person name="Wang C.M."/>
            <person name="Zheng Y."/>
            <person name="Sakai Y."/>
            <person name="Toyoda A."/>
            <person name="Minakuchi Y."/>
            <person name="Abe K."/>
            <person name="Yokota A."/>
            <person name="Yabe S."/>
        </authorList>
    </citation>
    <scope>NUCLEOTIDE SEQUENCE [LARGE SCALE GENOMIC DNA]</scope>
    <source>
        <strain evidence="2">S-27</strain>
    </source>
</reference>
<sequence>MLSSFCLFPHRIDLMQVDTCSAVSARSCERWKAAAELTANCKSIWKRRSLAASSAAASQHVERIVSEKQ</sequence>
<gene>
    <name evidence="1" type="ORF">KDAU_57220</name>
</gene>
<evidence type="ECO:0000313" key="2">
    <source>
        <dbReference type="Proteomes" id="UP000287224"/>
    </source>
</evidence>
<protein>
    <submittedName>
        <fullName evidence="1">Uncharacterized protein</fullName>
    </submittedName>
</protein>
<dbReference type="Proteomes" id="UP000287224">
    <property type="component" value="Unassembled WGS sequence"/>
</dbReference>
<keyword evidence="2" id="KW-1185">Reference proteome</keyword>
<evidence type="ECO:0000313" key="1">
    <source>
        <dbReference type="EMBL" id="GCE08393.1"/>
    </source>
</evidence>
<name>A0A401ZNH1_9CHLR</name>